<dbReference type="EMBL" id="VIIS01001590">
    <property type="protein sequence ID" value="KAF0295974.1"/>
    <property type="molecule type" value="Genomic_DNA"/>
</dbReference>
<evidence type="ECO:0000313" key="2">
    <source>
        <dbReference type="Proteomes" id="UP000440578"/>
    </source>
</evidence>
<dbReference type="Proteomes" id="UP000440578">
    <property type="component" value="Unassembled WGS sequence"/>
</dbReference>
<evidence type="ECO:0000313" key="1">
    <source>
        <dbReference type="EMBL" id="KAF0295974.1"/>
    </source>
</evidence>
<organism evidence="1 2">
    <name type="scientific">Amphibalanus amphitrite</name>
    <name type="common">Striped barnacle</name>
    <name type="synonym">Balanus amphitrite</name>
    <dbReference type="NCBI Taxonomy" id="1232801"/>
    <lineage>
        <taxon>Eukaryota</taxon>
        <taxon>Metazoa</taxon>
        <taxon>Ecdysozoa</taxon>
        <taxon>Arthropoda</taxon>
        <taxon>Crustacea</taxon>
        <taxon>Multicrustacea</taxon>
        <taxon>Cirripedia</taxon>
        <taxon>Thoracica</taxon>
        <taxon>Thoracicalcarea</taxon>
        <taxon>Balanomorpha</taxon>
        <taxon>Balanoidea</taxon>
        <taxon>Balanidae</taxon>
        <taxon>Amphibalaninae</taxon>
        <taxon>Amphibalanus</taxon>
    </lineage>
</organism>
<dbReference type="AlphaFoldDB" id="A0A6A4VWI7"/>
<sequence length="120" mass="12681">MKTYKSPTVVSERHHVVLITALVAIASADGGFRGSQFRGGQFNKGGRFNNFGRFNSGFNSGFGKDGNRFIGGGQRFNSGFDKFNSGFNSGLNSGYGGGRLHGSGIGGGSFNRFRSGGSYF</sequence>
<name>A0A6A4VWI7_AMPAM</name>
<reference evidence="1 2" key="1">
    <citation type="submission" date="2019-07" db="EMBL/GenBank/DDBJ databases">
        <title>Draft genome assembly of a fouling barnacle, Amphibalanus amphitrite (Darwin, 1854): The first reference genome for Thecostraca.</title>
        <authorList>
            <person name="Kim W."/>
        </authorList>
    </citation>
    <scope>NUCLEOTIDE SEQUENCE [LARGE SCALE GENOMIC DNA]</scope>
    <source>
        <strain evidence="1">SNU_AA5</strain>
        <tissue evidence="1">Soma without cirri and trophi</tissue>
    </source>
</reference>
<proteinExistence type="predicted"/>
<comment type="caution">
    <text evidence="1">The sequence shown here is derived from an EMBL/GenBank/DDBJ whole genome shotgun (WGS) entry which is preliminary data.</text>
</comment>
<gene>
    <name evidence="1" type="ORF">FJT64_006579</name>
</gene>
<keyword evidence="2" id="KW-1185">Reference proteome</keyword>
<protein>
    <submittedName>
        <fullName evidence="1">Uncharacterized protein</fullName>
    </submittedName>
</protein>
<accession>A0A6A4VWI7</accession>